<sequence length="524" mass="59673">METELSSTTKGCTIFLLDMGSEMVKEEFEPLIRGILCAIRDRIIQICLTSNNKELVSIVFYNTKNTSDFTENLEGMFGFVPVEYPGVSTVKKIDTLLNAEEGLIAAITKVTGGHAICSPSENFYICSKIFADSGPFKRKSVAMFTPNYNPFIDLETEVMDKSKDNVEELRKSDAVFSIIAVGLPNPELEEEEQINSVWTEFDPSAEMSTDPSKLINELRRKACSIRAATTCEFRLTDEFKFDVGLYVLVQPQTKNADAIKIDSETNAFIKKKGGWKVDFHSEEYDEENEKQLDELDMNASMECEFKNQKISFQMDEWHQMRNFTDAGFTILGFKEMETLDLADIMKSSHLMQVKSHCTNAVRAFRTLLETCYKKNVYAVASYCFRKVYGPKLVALIPKIDSADENAPADFIYDGFFVLQLGYKENIRDMSKKFEDKITKTPFNEVDSTVTAAKRFIEMFTADYSPLNYSNYVLEKHYQAVESIALDKDVDDIQVIRDVTVPYFKNPASKARGKTQLDTFIRLTD</sequence>
<proteinExistence type="predicted"/>
<evidence type="ECO:0000313" key="2">
    <source>
        <dbReference type="WBParaSite" id="RSKR_0000346900.1"/>
    </source>
</evidence>
<reference evidence="2" key="1">
    <citation type="submission" date="2016-11" db="UniProtKB">
        <authorList>
            <consortium name="WormBaseParasite"/>
        </authorList>
    </citation>
    <scope>IDENTIFICATION</scope>
    <source>
        <strain evidence="2">KR3021</strain>
    </source>
</reference>
<organism evidence="1 2">
    <name type="scientific">Rhabditophanes sp. KR3021</name>
    <dbReference type="NCBI Taxonomy" id="114890"/>
    <lineage>
        <taxon>Eukaryota</taxon>
        <taxon>Metazoa</taxon>
        <taxon>Ecdysozoa</taxon>
        <taxon>Nematoda</taxon>
        <taxon>Chromadorea</taxon>
        <taxon>Rhabditida</taxon>
        <taxon>Tylenchina</taxon>
        <taxon>Panagrolaimomorpha</taxon>
        <taxon>Strongyloidoidea</taxon>
        <taxon>Alloionematidae</taxon>
        <taxon>Rhabditophanes</taxon>
    </lineage>
</organism>
<dbReference type="Proteomes" id="UP000095286">
    <property type="component" value="Unplaced"/>
</dbReference>
<accession>A0AC35TQV9</accession>
<name>A0AC35TQV9_9BILA</name>
<evidence type="ECO:0000313" key="1">
    <source>
        <dbReference type="Proteomes" id="UP000095286"/>
    </source>
</evidence>
<dbReference type="WBParaSite" id="RSKR_0000346900.1">
    <property type="protein sequence ID" value="RSKR_0000346900.1"/>
    <property type="gene ID" value="RSKR_0000346900"/>
</dbReference>
<protein>
    <submittedName>
        <fullName evidence="2">Ku domain-containing protein</fullName>
    </submittedName>
</protein>